<evidence type="ECO:0000313" key="2">
    <source>
        <dbReference type="EMBL" id="KAH8034843.1"/>
    </source>
</evidence>
<protein>
    <submittedName>
        <fullName evidence="2">Uncharacterized protein</fullName>
    </submittedName>
</protein>
<feature type="compositionally biased region" description="Basic and acidic residues" evidence="1">
    <location>
        <begin position="339"/>
        <end position="351"/>
    </location>
</feature>
<organism evidence="2 3">
    <name type="scientific">Rhipicephalus microplus</name>
    <name type="common">Cattle tick</name>
    <name type="synonym">Boophilus microplus</name>
    <dbReference type="NCBI Taxonomy" id="6941"/>
    <lineage>
        <taxon>Eukaryota</taxon>
        <taxon>Metazoa</taxon>
        <taxon>Ecdysozoa</taxon>
        <taxon>Arthropoda</taxon>
        <taxon>Chelicerata</taxon>
        <taxon>Arachnida</taxon>
        <taxon>Acari</taxon>
        <taxon>Parasitiformes</taxon>
        <taxon>Ixodida</taxon>
        <taxon>Ixodoidea</taxon>
        <taxon>Ixodidae</taxon>
        <taxon>Rhipicephalinae</taxon>
        <taxon>Rhipicephalus</taxon>
        <taxon>Boophilus</taxon>
    </lineage>
</organism>
<feature type="region of interest" description="Disordered" evidence="1">
    <location>
        <begin position="339"/>
        <end position="374"/>
    </location>
</feature>
<comment type="caution">
    <text evidence="2">The sequence shown here is derived from an EMBL/GenBank/DDBJ whole genome shotgun (WGS) entry which is preliminary data.</text>
</comment>
<evidence type="ECO:0000313" key="3">
    <source>
        <dbReference type="Proteomes" id="UP000821866"/>
    </source>
</evidence>
<gene>
    <name evidence="2" type="ORF">HPB51_003130</name>
</gene>
<reference evidence="2" key="1">
    <citation type="journal article" date="2020" name="Cell">
        <title>Large-Scale Comparative Analyses of Tick Genomes Elucidate Their Genetic Diversity and Vector Capacities.</title>
        <authorList>
            <consortium name="Tick Genome and Microbiome Consortium (TIGMIC)"/>
            <person name="Jia N."/>
            <person name="Wang J."/>
            <person name="Shi W."/>
            <person name="Du L."/>
            <person name="Sun Y."/>
            <person name="Zhan W."/>
            <person name="Jiang J.F."/>
            <person name="Wang Q."/>
            <person name="Zhang B."/>
            <person name="Ji P."/>
            <person name="Bell-Sakyi L."/>
            <person name="Cui X.M."/>
            <person name="Yuan T.T."/>
            <person name="Jiang B.G."/>
            <person name="Yang W.F."/>
            <person name="Lam T.T."/>
            <person name="Chang Q.C."/>
            <person name="Ding S.J."/>
            <person name="Wang X.J."/>
            <person name="Zhu J.G."/>
            <person name="Ruan X.D."/>
            <person name="Zhao L."/>
            <person name="Wei J.T."/>
            <person name="Ye R.Z."/>
            <person name="Que T.C."/>
            <person name="Du C.H."/>
            <person name="Zhou Y.H."/>
            <person name="Cheng J.X."/>
            <person name="Dai P.F."/>
            <person name="Guo W.B."/>
            <person name="Han X.H."/>
            <person name="Huang E.J."/>
            <person name="Li L.F."/>
            <person name="Wei W."/>
            <person name="Gao Y.C."/>
            <person name="Liu J.Z."/>
            <person name="Shao H.Z."/>
            <person name="Wang X."/>
            <person name="Wang C.C."/>
            <person name="Yang T.C."/>
            <person name="Huo Q.B."/>
            <person name="Li W."/>
            <person name="Chen H.Y."/>
            <person name="Chen S.E."/>
            <person name="Zhou L.G."/>
            <person name="Ni X.B."/>
            <person name="Tian J.H."/>
            <person name="Sheng Y."/>
            <person name="Liu T."/>
            <person name="Pan Y.S."/>
            <person name="Xia L.Y."/>
            <person name="Li J."/>
            <person name="Zhao F."/>
            <person name="Cao W.C."/>
        </authorList>
    </citation>
    <scope>NUCLEOTIDE SEQUENCE</scope>
    <source>
        <strain evidence="2">Rmic-2018</strain>
    </source>
</reference>
<accession>A0A9J6EK10</accession>
<evidence type="ECO:0000256" key="1">
    <source>
        <dbReference type="SAM" id="MobiDB-lite"/>
    </source>
</evidence>
<dbReference type="Proteomes" id="UP000821866">
    <property type="component" value="Chromosome 11"/>
</dbReference>
<reference evidence="2" key="2">
    <citation type="submission" date="2021-09" db="EMBL/GenBank/DDBJ databases">
        <authorList>
            <person name="Jia N."/>
            <person name="Wang J."/>
            <person name="Shi W."/>
            <person name="Du L."/>
            <person name="Sun Y."/>
            <person name="Zhan W."/>
            <person name="Jiang J."/>
            <person name="Wang Q."/>
            <person name="Zhang B."/>
            <person name="Ji P."/>
            <person name="Sakyi L.B."/>
            <person name="Cui X."/>
            <person name="Yuan T."/>
            <person name="Jiang B."/>
            <person name="Yang W."/>
            <person name="Lam T.T.-Y."/>
            <person name="Chang Q."/>
            <person name="Ding S."/>
            <person name="Wang X."/>
            <person name="Zhu J."/>
            <person name="Ruan X."/>
            <person name="Zhao L."/>
            <person name="Wei J."/>
            <person name="Que T."/>
            <person name="Du C."/>
            <person name="Cheng J."/>
            <person name="Dai P."/>
            <person name="Han X."/>
            <person name="Huang E."/>
            <person name="Gao Y."/>
            <person name="Liu J."/>
            <person name="Shao H."/>
            <person name="Ye R."/>
            <person name="Li L."/>
            <person name="Wei W."/>
            <person name="Wang X."/>
            <person name="Wang C."/>
            <person name="Huo Q."/>
            <person name="Li W."/>
            <person name="Guo W."/>
            <person name="Chen H."/>
            <person name="Chen S."/>
            <person name="Zhou L."/>
            <person name="Zhou L."/>
            <person name="Ni X."/>
            <person name="Tian J."/>
            <person name="Zhou Y."/>
            <person name="Sheng Y."/>
            <person name="Liu T."/>
            <person name="Pan Y."/>
            <person name="Xia L."/>
            <person name="Li J."/>
            <person name="Zhao F."/>
            <person name="Cao W."/>
        </authorList>
    </citation>
    <scope>NUCLEOTIDE SEQUENCE</scope>
    <source>
        <strain evidence="2">Rmic-2018</strain>
        <tissue evidence="2">Larvae</tissue>
    </source>
</reference>
<keyword evidence="3" id="KW-1185">Reference proteome</keyword>
<feature type="compositionally biased region" description="Polar residues" evidence="1">
    <location>
        <begin position="259"/>
        <end position="272"/>
    </location>
</feature>
<dbReference type="AlphaFoldDB" id="A0A9J6EK10"/>
<feature type="region of interest" description="Disordered" evidence="1">
    <location>
        <begin position="176"/>
        <end position="272"/>
    </location>
</feature>
<dbReference type="EMBL" id="JABSTU010000003">
    <property type="protein sequence ID" value="KAH8034843.1"/>
    <property type="molecule type" value="Genomic_DNA"/>
</dbReference>
<proteinExistence type="predicted"/>
<feature type="compositionally biased region" description="Basic and acidic residues" evidence="1">
    <location>
        <begin position="101"/>
        <end position="118"/>
    </location>
</feature>
<sequence length="420" mass="46079">MERRKPSVARSGRPAAFPRRDQSRGAGPPPPVASSRKRSPMSSPRQAKALPMLFRRTMTRRLVEEGSDGALPTTPPPIDTTERVTFVSAPKLPLRVATLTTDRRQPLPTPRERHERLEQPSGATGLPPKKRSFSQQRLEGWFRRDMGDSSYVAASAREAVEVDKSTAALLTDAGSKYGSSLTGEAPPIPAGKAPGRPQVAPEKRGKRTVPRSSVQVYVDIQKPGIEKREDKTAGLPGTHSWGSPTPINEDSKVSGRRSGVNSEQSLVVGTSVQRARRSSLLQNVSTSISTILGRFFRNGVGAEQQLQPIPHTSPAMRTERGENIDVALSLELGAIDKAEAAGRQESEGERRRGNHPGNKRQTSSQSRRGVAAQGLRKARKSYLRQWIRNYRRAGEAKLAVKGALKGFLKLRNIQQNRRSR</sequence>
<name>A0A9J6EK10_RHIMP</name>
<feature type="region of interest" description="Disordered" evidence="1">
    <location>
        <begin position="1"/>
        <end position="133"/>
    </location>
</feature>